<evidence type="ECO:0000313" key="1">
    <source>
        <dbReference type="EMBL" id="AEE50168.1"/>
    </source>
</evidence>
<dbReference type="KEGG" id="hhy:Halhy_2289"/>
<sequence length="217" mass="24734">MLNRIFLPSLLIFFCWFGSCSRQSRVQDSPLLAYFQPTTLTDTIHLELPAETDNIPEGDTIPRVLFFQSLGKLMEAVDYVADSTSSVVVGRARFALNQTYDACLVDITQSWFKHQSLLLYNKQTHSFTDRVTVAEWYGGDGGQVLTGSWLTDYDGDGQKDLVRRIIQHAMLISEDNEPLEKFDESAELLLWKKNSFVATPVQDSVLLIKKYPIRSVW</sequence>
<dbReference type="HOGENOM" id="CLU_1270829_0_0_10"/>
<dbReference type="AlphaFoldDB" id="F4KU71"/>
<protein>
    <submittedName>
        <fullName evidence="1">Uncharacterized protein</fullName>
    </submittedName>
</protein>
<keyword evidence="2" id="KW-1185">Reference proteome</keyword>
<dbReference type="OrthoDB" id="9801517at2"/>
<accession>F4KU71</accession>
<evidence type="ECO:0000313" key="2">
    <source>
        <dbReference type="Proteomes" id="UP000008461"/>
    </source>
</evidence>
<proteinExistence type="predicted"/>
<organism evidence="1 2">
    <name type="scientific">Haliscomenobacter hydrossis (strain ATCC 27775 / DSM 1100 / LMG 10767 / O)</name>
    <dbReference type="NCBI Taxonomy" id="760192"/>
    <lineage>
        <taxon>Bacteria</taxon>
        <taxon>Pseudomonadati</taxon>
        <taxon>Bacteroidota</taxon>
        <taxon>Saprospiria</taxon>
        <taxon>Saprospirales</taxon>
        <taxon>Haliscomenobacteraceae</taxon>
        <taxon>Haliscomenobacter</taxon>
    </lineage>
</organism>
<dbReference type="STRING" id="760192.Halhy_2289"/>
<reference key="2">
    <citation type="submission" date="2011-04" db="EMBL/GenBank/DDBJ databases">
        <title>Complete sequence of chromosome of Haliscomenobacter hydrossis DSM 1100.</title>
        <authorList>
            <consortium name="US DOE Joint Genome Institute (JGI-PGF)"/>
            <person name="Lucas S."/>
            <person name="Han J."/>
            <person name="Lapidus A."/>
            <person name="Bruce D."/>
            <person name="Goodwin L."/>
            <person name="Pitluck S."/>
            <person name="Peters L."/>
            <person name="Kyrpides N."/>
            <person name="Mavromatis K."/>
            <person name="Ivanova N."/>
            <person name="Ovchinnikova G."/>
            <person name="Pagani I."/>
            <person name="Daligault H."/>
            <person name="Detter J.C."/>
            <person name="Han C."/>
            <person name="Land M."/>
            <person name="Hauser L."/>
            <person name="Markowitz V."/>
            <person name="Cheng J.-F."/>
            <person name="Hugenholtz P."/>
            <person name="Woyke T."/>
            <person name="Wu D."/>
            <person name="Verbarg S."/>
            <person name="Frueling A."/>
            <person name="Brambilla E."/>
            <person name="Klenk H.-P."/>
            <person name="Eisen J.A."/>
        </authorList>
    </citation>
    <scope>NUCLEOTIDE SEQUENCE</scope>
    <source>
        <strain>DSM 1100</strain>
    </source>
</reference>
<dbReference type="EMBL" id="CP002691">
    <property type="protein sequence ID" value="AEE50168.1"/>
    <property type="molecule type" value="Genomic_DNA"/>
</dbReference>
<gene>
    <name evidence="1" type="ordered locus">Halhy_2289</name>
</gene>
<name>F4KU71_HALH1</name>
<dbReference type="RefSeq" id="WP_013764718.1">
    <property type="nucleotide sequence ID" value="NC_015510.1"/>
</dbReference>
<dbReference type="PROSITE" id="PS51257">
    <property type="entry name" value="PROKAR_LIPOPROTEIN"/>
    <property type="match status" value="1"/>
</dbReference>
<dbReference type="Proteomes" id="UP000008461">
    <property type="component" value="Chromosome"/>
</dbReference>
<reference evidence="1 2" key="1">
    <citation type="journal article" date="2011" name="Stand. Genomic Sci.">
        <title>Complete genome sequence of Haliscomenobacter hydrossis type strain (O).</title>
        <authorList>
            <consortium name="US DOE Joint Genome Institute (JGI-PGF)"/>
            <person name="Daligault H."/>
            <person name="Lapidus A."/>
            <person name="Zeytun A."/>
            <person name="Nolan M."/>
            <person name="Lucas S."/>
            <person name="Del Rio T.G."/>
            <person name="Tice H."/>
            <person name="Cheng J.F."/>
            <person name="Tapia R."/>
            <person name="Han C."/>
            <person name="Goodwin L."/>
            <person name="Pitluck S."/>
            <person name="Liolios K."/>
            <person name="Pagani I."/>
            <person name="Ivanova N."/>
            <person name="Huntemann M."/>
            <person name="Mavromatis K."/>
            <person name="Mikhailova N."/>
            <person name="Pati A."/>
            <person name="Chen A."/>
            <person name="Palaniappan K."/>
            <person name="Land M."/>
            <person name="Hauser L."/>
            <person name="Brambilla E.M."/>
            <person name="Rohde M."/>
            <person name="Verbarg S."/>
            <person name="Goker M."/>
            <person name="Bristow J."/>
            <person name="Eisen J.A."/>
            <person name="Markowitz V."/>
            <person name="Hugenholtz P."/>
            <person name="Kyrpides N.C."/>
            <person name="Klenk H.P."/>
            <person name="Woyke T."/>
        </authorList>
    </citation>
    <scope>NUCLEOTIDE SEQUENCE [LARGE SCALE GENOMIC DNA]</scope>
    <source>
        <strain evidence="2">ATCC 27775 / DSM 1100 / LMG 10767 / O</strain>
    </source>
</reference>